<dbReference type="Proteomes" id="UP001335737">
    <property type="component" value="Unassembled WGS sequence"/>
</dbReference>
<dbReference type="EMBL" id="JARZFX010000019">
    <property type="protein sequence ID" value="MEC5425774.1"/>
    <property type="molecule type" value="Genomic_DNA"/>
</dbReference>
<name>A0ABU6KKE2_9BACI</name>
<protein>
    <submittedName>
        <fullName evidence="1">Uncharacterized protein</fullName>
    </submittedName>
</protein>
<proteinExistence type="predicted"/>
<comment type="caution">
    <text evidence="1">The sequence shown here is derived from an EMBL/GenBank/DDBJ whole genome shotgun (WGS) entry which is preliminary data.</text>
</comment>
<accession>A0ABU6KKE2</accession>
<evidence type="ECO:0000313" key="1">
    <source>
        <dbReference type="EMBL" id="MEC5425774.1"/>
    </source>
</evidence>
<keyword evidence="2" id="KW-1185">Reference proteome</keyword>
<gene>
    <name evidence="1" type="ORF">QGM71_20105</name>
</gene>
<reference evidence="1 2" key="1">
    <citation type="journal article" date="2024" name="Int. J. Syst. Evol. Microbiol.">
        <title>Virgibacillus tibetensis sp. nov., isolated from salt lake on the Tibetan Plateau of China.</title>
        <authorList>
            <person name="Phurbu D."/>
            <person name="Liu Z.-X."/>
            <person name="Wang R."/>
            <person name="Zheng Y.-Y."/>
            <person name="Liu H.-C."/>
            <person name="Zhou Y.-G."/>
            <person name="Yu Y.-J."/>
            <person name="Li A.-H."/>
        </authorList>
    </citation>
    <scope>NUCLEOTIDE SEQUENCE [LARGE SCALE GENOMIC DNA]</scope>
    <source>
        <strain evidence="1 2">C22-A2</strain>
    </source>
</reference>
<sequence>MKSKKLLTVSGILSVILLVTVFGSLKQSSIINFQHQSLPKLMENIQKVTFHMTLMEYGRTLCYRNSFVQ</sequence>
<organism evidence="1 2">
    <name type="scientific">Virgibacillus tibetensis</name>
    <dbReference type="NCBI Taxonomy" id="3042313"/>
    <lineage>
        <taxon>Bacteria</taxon>
        <taxon>Bacillati</taxon>
        <taxon>Bacillota</taxon>
        <taxon>Bacilli</taxon>
        <taxon>Bacillales</taxon>
        <taxon>Bacillaceae</taxon>
        <taxon>Virgibacillus</taxon>
    </lineage>
</organism>
<evidence type="ECO:0000313" key="2">
    <source>
        <dbReference type="Proteomes" id="UP001335737"/>
    </source>
</evidence>
<dbReference type="RefSeq" id="WP_327609305.1">
    <property type="nucleotide sequence ID" value="NZ_JARZFX010000019.1"/>
</dbReference>